<proteinExistence type="predicted"/>
<keyword evidence="1" id="KW-0732">Signal</keyword>
<accession>A0AAN9KSG3</accession>
<sequence length="81" mass="8841">MPHNNDQILVFLYRVIVLGRAECTAKDQQRGTTMRIQGTKDQLFGRILGERDVGCILTMGASLGDEAKLAKIAFASSETNG</sequence>
<keyword evidence="3" id="KW-1185">Reference proteome</keyword>
<comment type="caution">
    <text evidence="2">The sequence shown here is derived from an EMBL/GenBank/DDBJ whole genome shotgun (WGS) entry which is preliminary data.</text>
</comment>
<feature type="signal peptide" evidence="1">
    <location>
        <begin position="1"/>
        <end position="21"/>
    </location>
</feature>
<gene>
    <name evidence="2" type="ORF">VNO77_25992</name>
</gene>
<dbReference type="EMBL" id="JAYMYQ010000006">
    <property type="protein sequence ID" value="KAK7322604.1"/>
    <property type="molecule type" value="Genomic_DNA"/>
</dbReference>
<organism evidence="2 3">
    <name type="scientific">Canavalia gladiata</name>
    <name type="common">Sword bean</name>
    <name type="synonym">Dolichos gladiatus</name>
    <dbReference type="NCBI Taxonomy" id="3824"/>
    <lineage>
        <taxon>Eukaryota</taxon>
        <taxon>Viridiplantae</taxon>
        <taxon>Streptophyta</taxon>
        <taxon>Embryophyta</taxon>
        <taxon>Tracheophyta</taxon>
        <taxon>Spermatophyta</taxon>
        <taxon>Magnoliopsida</taxon>
        <taxon>eudicotyledons</taxon>
        <taxon>Gunneridae</taxon>
        <taxon>Pentapetalae</taxon>
        <taxon>rosids</taxon>
        <taxon>fabids</taxon>
        <taxon>Fabales</taxon>
        <taxon>Fabaceae</taxon>
        <taxon>Papilionoideae</taxon>
        <taxon>50 kb inversion clade</taxon>
        <taxon>NPAAA clade</taxon>
        <taxon>indigoferoid/millettioid clade</taxon>
        <taxon>Phaseoleae</taxon>
        <taxon>Canavalia</taxon>
    </lineage>
</organism>
<reference evidence="2 3" key="1">
    <citation type="submission" date="2024-01" db="EMBL/GenBank/DDBJ databases">
        <title>The genomes of 5 underutilized Papilionoideae crops provide insights into root nodulation and disease resistanc.</title>
        <authorList>
            <person name="Jiang F."/>
        </authorList>
    </citation>
    <scope>NUCLEOTIDE SEQUENCE [LARGE SCALE GENOMIC DNA]</scope>
    <source>
        <strain evidence="2">LVBAO_FW01</strain>
        <tissue evidence="2">Leaves</tissue>
    </source>
</reference>
<feature type="chain" id="PRO_5043003508" evidence="1">
    <location>
        <begin position="22"/>
        <end position="81"/>
    </location>
</feature>
<dbReference type="AlphaFoldDB" id="A0AAN9KSG3"/>
<dbReference type="Proteomes" id="UP001367508">
    <property type="component" value="Unassembled WGS sequence"/>
</dbReference>
<name>A0AAN9KSG3_CANGL</name>
<evidence type="ECO:0000313" key="2">
    <source>
        <dbReference type="EMBL" id="KAK7322604.1"/>
    </source>
</evidence>
<protein>
    <submittedName>
        <fullName evidence="2">Uncharacterized protein</fullName>
    </submittedName>
</protein>
<evidence type="ECO:0000256" key="1">
    <source>
        <dbReference type="SAM" id="SignalP"/>
    </source>
</evidence>
<evidence type="ECO:0000313" key="3">
    <source>
        <dbReference type="Proteomes" id="UP001367508"/>
    </source>
</evidence>